<dbReference type="GO" id="GO:0006304">
    <property type="term" value="P:DNA modification"/>
    <property type="evidence" value="ECO:0007669"/>
    <property type="project" value="InterPro"/>
</dbReference>
<keyword evidence="7" id="KW-0540">Nuclease</keyword>
<keyword evidence="7" id="KW-0378">Hydrolase</keyword>
<dbReference type="PANTHER" id="PTHR33841:SF1">
    <property type="entry name" value="DNA METHYLTRANSFERASE A"/>
    <property type="match status" value="1"/>
</dbReference>
<dbReference type="GO" id="GO:0004519">
    <property type="term" value="F:endonuclease activity"/>
    <property type="evidence" value="ECO:0007669"/>
    <property type="project" value="UniProtKB-KW"/>
</dbReference>
<protein>
    <recommendedName>
        <fullName evidence="1">site-specific DNA-methyltransferase (adenine-specific)</fullName>
        <ecNumber evidence="1">2.1.1.72</ecNumber>
    </recommendedName>
</protein>
<organism evidence="7">
    <name type="scientific">Salmonella enterica</name>
    <name type="common">Salmonella choleraesuis</name>
    <dbReference type="NCBI Taxonomy" id="28901"/>
    <lineage>
        <taxon>Bacteria</taxon>
        <taxon>Pseudomonadati</taxon>
        <taxon>Pseudomonadota</taxon>
        <taxon>Gammaproteobacteria</taxon>
        <taxon>Enterobacterales</taxon>
        <taxon>Enterobacteriaceae</taxon>
        <taxon>Salmonella</taxon>
    </lineage>
</organism>
<evidence type="ECO:0000313" key="7">
    <source>
        <dbReference type="EMBL" id="EAN2776113.1"/>
    </source>
</evidence>
<dbReference type="GO" id="GO:0009007">
    <property type="term" value="F:site-specific DNA-methyltransferase (adenine-specific) activity"/>
    <property type="evidence" value="ECO:0007669"/>
    <property type="project" value="UniProtKB-EC"/>
</dbReference>
<dbReference type="AlphaFoldDB" id="A0A5Z2M3N5"/>
<dbReference type="EC" id="2.1.1.72" evidence="1"/>
<comment type="caution">
    <text evidence="7">The sequence shown here is derived from an EMBL/GenBank/DDBJ whole genome shotgun (WGS) entry which is preliminary data.</text>
</comment>
<dbReference type="Gene3D" id="3.40.50.150">
    <property type="entry name" value="Vaccinia Virus protein VP39"/>
    <property type="match status" value="1"/>
</dbReference>
<evidence type="ECO:0000256" key="2">
    <source>
        <dbReference type="ARBA" id="ARBA00022603"/>
    </source>
</evidence>
<accession>A0A5Z2M3N5</accession>
<comment type="catalytic activity">
    <reaction evidence="5">
        <text>a 2'-deoxyadenosine in DNA + S-adenosyl-L-methionine = an N(6)-methyl-2'-deoxyadenosine in DNA + S-adenosyl-L-homocysteine + H(+)</text>
        <dbReference type="Rhea" id="RHEA:15197"/>
        <dbReference type="Rhea" id="RHEA-COMP:12418"/>
        <dbReference type="Rhea" id="RHEA-COMP:12419"/>
        <dbReference type="ChEBI" id="CHEBI:15378"/>
        <dbReference type="ChEBI" id="CHEBI:57856"/>
        <dbReference type="ChEBI" id="CHEBI:59789"/>
        <dbReference type="ChEBI" id="CHEBI:90615"/>
        <dbReference type="ChEBI" id="CHEBI:90616"/>
        <dbReference type="EC" id="2.1.1.72"/>
    </reaction>
</comment>
<reference evidence="7" key="1">
    <citation type="submission" date="2018-10" db="EMBL/GenBank/DDBJ databases">
        <authorList>
            <consortium name="PulseNet: The National Subtyping Network for Foodborne Disease Surveillance"/>
            <person name="Tarr C.L."/>
            <person name="Trees E."/>
            <person name="Katz L.S."/>
            <person name="Carleton-Romer H.A."/>
            <person name="Stroika S."/>
            <person name="Kucerova Z."/>
            <person name="Roache K.F."/>
            <person name="Sabol A.L."/>
            <person name="Besser J."/>
            <person name="Gerner-Smidt P."/>
        </authorList>
    </citation>
    <scope>NUCLEOTIDE SEQUENCE</scope>
    <source>
        <strain evidence="7">PNUSAS058207</strain>
    </source>
</reference>
<evidence type="ECO:0000256" key="1">
    <source>
        <dbReference type="ARBA" id="ARBA00011900"/>
    </source>
</evidence>
<feature type="domain" description="Type II methyltransferase M.TaqI-like" evidence="6">
    <location>
        <begin position="173"/>
        <end position="354"/>
    </location>
</feature>
<dbReference type="Pfam" id="PF07669">
    <property type="entry name" value="Eco57I"/>
    <property type="match status" value="1"/>
</dbReference>
<keyword evidence="4" id="KW-0949">S-adenosyl-L-methionine</keyword>
<gene>
    <name evidence="7" type="ORF">EAV15_04925</name>
</gene>
<keyword evidence="7" id="KW-0255">Endonuclease</keyword>
<evidence type="ECO:0000259" key="6">
    <source>
        <dbReference type="Pfam" id="PF07669"/>
    </source>
</evidence>
<evidence type="ECO:0000256" key="4">
    <source>
        <dbReference type="ARBA" id="ARBA00022691"/>
    </source>
</evidence>
<dbReference type="InterPro" id="IPR050953">
    <property type="entry name" value="N4_N6_ade-DNA_methylase"/>
</dbReference>
<dbReference type="RefSeq" id="WP_050190546.1">
    <property type="nucleotide sequence ID" value="NZ_MYMX01000029.1"/>
</dbReference>
<dbReference type="GO" id="GO:0032259">
    <property type="term" value="P:methylation"/>
    <property type="evidence" value="ECO:0007669"/>
    <property type="project" value="UniProtKB-KW"/>
</dbReference>
<sequence length="750" mass="85680">MAAPRPLEYDLTKEAEELLVKFADEYVNKYSLNRFEAKMLLLEAVSSRLGGFDYFKYQKEFNKPYEKHIFIDILNKSKELLNIITTIPIPTQIVLSILSRENLIENDRKITGAYHTDFRLAKRIATQCISNGRVGPTSKVIDPACGTGMLLVALTIEVCGKDRNITNTWLRNSVYACDLSNNSLRGTLLSLAAFTNDLYILKCMKRHWFCGDSLIQDDIFWNNLNKDGFDAVVGNPPWEKIKITKHEFLKSSGIKRHYGQNIEHIYDKEFEKKQTLIKEYNKELSSRYPSLSFGEPDLYIAFTELFFRICKAGGIIIAILPGGFIRSQGSGYVRNKVISESENIEISVIDNKSKFFGIDSRFKFLIISLHKKSDPIDYNKQNIYLTHEKGNLSGLELLGNVCIGRKALANIRPDFSIPEVKNITEWRLFLSLYDSGIKWCDKLSGWNIKFSREVDMTKDKINFEKEAKLNSIPVIEGRMVSQYRFGCKGYVSGTGRSSIWESYPTGNSSINPQFWIDKDKLSLQTRERIKSKRVGFCDISGQTNERTFMASLIPENVVCGNKVPTILFNNDKNDECLYVWLAIANSFIFDWAIRRVMTTTVNYFLLQSIPFPRIIKGGLPWHSLLEKSKEISSLDNIGYSYENSLRISYLRAEIDAEIAIAYGICLEDMEVIMSDFPLLDRGHPPLKGEKKSTITRDLILATLAKKIGFNSTIWQVRKDEAISNGAIAYISSQTIFKEDNLITKKVMCND</sequence>
<evidence type="ECO:0000256" key="3">
    <source>
        <dbReference type="ARBA" id="ARBA00022679"/>
    </source>
</evidence>
<dbReference type="InterPro" id="IPR011639">
    <property type="entry name" value="MethylTrfase_TaqI-like_dom"/>
</dbReference>
<dbReference type="GO" id="GO:0003676">
    <property type="term" value="F:nucleic acid binding"/>
    <property type="evidence" value="ECO:0007669"/>
    <property type="project" value="InterPro"/>
</dbReference>
<dbReference type="PRINTS" id="PR00507">
    <property type="entry name" value="N12N6MTFRASE"/>
</dbReference>
<dbReference type="PROSITE" id="PS00092">
    <property type="entry name" value="N6_MTASE"/>
    <property type="match status" value="1"/>
</dbReference>
<dbReference type="InterPro" id="IPR002052">
    <property type="entry name" value="DNA_methylase_N6_adenine_CS"/>
</dbReference>
<dbReference type="InterPro" id="IPR029063">
    <property type="entry name" value="SAM-dependent_MTases_sf"/>
</dbReference>
<evidence type="ECO:0000256" key="5">
    <source>
        <dbReference type="ARBA" id="ARBA00047942"/>
    </source>
</evidence>
<keyword evidence="2" id="KW-0489">Methyltransferase</keyword>
<dbReference type="EMBL" id="AACXPP010000004">
    <property type="protein sequence ID" value="EAN2776113.1"/>
    <property type="molecule type" value="Genomic_DNA"/>
</dbReference>
<proteinExistence type="predicted"/>
<keyword evidence="3" id="KW-0808">Transferase</keyword>
<dbReference type="PANTHER" id="PTHR33841">
    <property type="entry name" value="DNA METHYLTRANSFERASE YEEA-RELATED"/>
    <property type="match status" value="1"/>
</dbReference>
<name>A0A5Z2M3N5_SALER</name>
<dbReference type="SUPFAM" id="SSF53335">
    <property type="entry name" value="S-adenosyl-L-methionine-dependent methyltransferases"/>
    <property type="match status" value="1"/>
</dbReference>